<gene>
    <name evidence="3" type="ORF">Sste5346_007448</name>
</gene>
<comment type="caution">
    <text evidence="3">The sequence shown here is derived from an EMBL/GenBank/DDBJ whole genome shotgun (WGS) entry which is preliminary data.</text>
</comment>
<keyword evidence="2" id="KW-1133">Transmembrane helix</keyword>
<dbReference type="EMBL" id="JAWCUI010000050">
    <property type="protein sequence ID" value="KAL1891699.1"/>
    <property type="molecule type" value="Genomic_DNA"/>
</dbReference>
<name>A0ABR3YTL9_9PEZI</name>
<feature type="transmembrane region" description="Helical" evidence="2">
    <location>
        <begin position="177"/>
        <end position="193"/>
    </location>
</feature>
<dbReference type="Proteomes" id="UP001583186">
    <property type="component" value="Unassembled WGS sequence"/>
</dbReference>
<evidence type="ECO:0000256" key="1">
    <source>
        <dbReference type="SAM" id="MobiDB-lite"/>
    </source>
</evidence>
<reference evidence="3 4" key="1">
    <citation type="journal article" date="2024" name="IMA Fungus">
        <title>IMA Genome - F19 : A genome assembly and annotation guide to empower mycologists, including annotated draft genome sequences of Ceratocystis pirilliformis, Diaporthe australafricana, Fusarium ophioides, Paecilomyces lecythidis, and Sporothrix stenoceras.</title>
        <authorList>
            <person name="Aylward J."/>
            <person name="Wilson A.M."/>
            <person name="Visagie C.M."/>
            <person name="Spraker J."/>
            <person name="Barnes I."/>
            <person name="Buitendag C."/>
            <person name="Ceriani C."/>
            <person name="Del Mar Angel L."/>
            <person name="du Plessis D."/>
            <person name="Fuchs T."/>
            <person name="Gasser K."/>
            <person name="Kramer D."/>
            <person name="Li W."/>
            <person name="Munsamy K."/>
            <person name="Piso A."/>
            <person name="Price J.L."/>
            <person name="Sonnekus B."/>
            <person name="Thomas C."/>
            <person name="van der Nest A."/>
            <person name="van Dijk A."/>
            <person name="van Heerden A."/>
            <person name="van Vuuren N."/>
            <person name="Yilmaz N."/>
            <person name="Duong T.A."/>
            <person name="van der Merwe N.A."/>
            <person name="Wingfield M.J."/>
            <person name="Wingfield B.D."/>
        </authorList>
    </citation>
    <scope>NUCLEOTIDE SEQUENCE [LARGE SCALE GENOMIC DNA]</scope>
    <source>
        <strain evidence="3 4">CMW 5346</strain>
    </source>
</reference>
<feature type="transmembrane region" description="Helical" evidence="2">
    <location>
        <begin position="205"/>
        <end position="227"/>
    </location>
</feature>
<sequence length="258" mass="28239">MFSIDNDLTLKHGHMTSRQAARMVVAMAFHSGRSQSLSWPPTQPFGPENAVSVALQNNKFGSALLESVYPVGIVVFLFPALVYIFFTMTRKVIRKLSLDKKCEILHCPTTVQEDQDTFHDETFSNVEDPIGTPSSSHEAVGSRTPSPPGSPVLEAAPQPYYVNTKMRRHRRDKKPQTPLRVFGKYLLIILRYMSGTLAEGAVETLAPAVLGVILIVTTATGIVLYGIGYVGVSSLAESGVFGLTKDAIDTLLELIQMN</sequence>
<evidence type="ECO:0000313" key="3">
    <source>
        <dbReference type="EMBL" id="KAL1891699.1"/>
    </source>
</evidence>
<evidence type="ECO:0000256" key="2">
    <source>
        <dbReference type="SAM" id="Phobius"/>
    </source>
</evidence>
<feature type="region of interest" description="Disordered" evidence="1">
    <location>
        <begin position="123"/>
        <end position="149"/>
    </location>
</feature>
<accession>A0ABR3YTL9</accession>
<proteinExistence type="predicted"/>
<keyword evidence="2" id="KW-0812">Transmembrane</keyword>
<feature type="transmembrane region" description="Helical" evidence="2">
    <location>
        <begin position="67"/>
        <end position="86"/>
    </location>
</feature>
<organism evidence="3 4">
    <name type="scientific">Sporothrix stenoceras</name>
    <dbReference type="NCBI Taxonomy" id="5173"/>
    <lineage>
        <taxon>Eukaryota</taxon>
        <taxon>Fungi</taxon>
        <taxon>Dikarya</taxon>
        <taxon>Ascomycota</taxon>
        <taxon>Pezizomycotina</taxon>
        <taxon>Sordariomycetes</taxon>
        <taxon>Sordariomycetidae</taxon>
        <taxon>Ophiostomatales</taxon>
        <taxon>Ophiostomataceae</taxon>
        <taxon>Sporothrix</taxon>
    </lineage>
</organism>
<keyword evidence="4" id="KW-1185">Reference proteome</keyword>
<evidence type="ECO:0000313" key="4">
    <source>
        <dbReference type="Proteomes" id="UP001583186"/>
    </source>
</evidence>
<keyword evidence="2" id="KW-0472">Membrane</keyword>
<protein>
    <submittedName>
        <fullName evidence="3">Uncharacterized protein</fullName>
    </submittedName>
</protein>